<dbReference type="Pfam" id="PF13304">
    <property type="entry name" value="AAA_21"/>
    <property type="match status" value="1"/>
</dbReference>
<dbReference type="RefSeq" id="WP_184690504.1">
    <property type="nucleotide sequence ID" value="NZ_JACHJN010000003.1"/>
</dbReference>
<name>A0A841CH43_9PSEU</name>
<comment type="caution">
    <text evidence="2">The sequence shown here is derived from an EMBL/GenBank/DDBJ whole genome shotgun (WGS) entry which is preliminary data.</text>
</comment>
<dbReference type="PANTHER" id="PTHR40396:SF1">
    <property type="entry name" value="ATPASE AAA-TYPE CORE DOMAIN-CONTAINING PROTEIN"/>
    <property type="match status" value="1"/>
</dbReference>
<dbReference type="AlphaFoldDB" id="A0A841CH43"/>
<organism evidence="2 3">
    <name type="scientific">Saccharothrix tamanrassetensis</name>
    <dbReference type="NCBI Taxonomy" id="1051531"/>
    <lineage>
        <taxon>Bacteria</taxon>
        <taxon>Bacillati</taxon>
        <taxon>Actinomycetota</taxon>
        <taxon>Actinomycetes</taxon>
        <taxon>Pseudonocardiales</taxon>
        <taxon>Pseudonocardiaceae</taxon>
        <taxon>Saccharothrix</taxon>
    </lineage>
</organism>
<dbReference type="PANTHER" id="PTHR40396">
    <property type="entry name" value="ATPASE-LIKE PROTEIN"/>
    <property type="match status" value="1"/>
</dbReference>
<reference evidence="2 3" key="1">
    <citation type="submission" date="2020-08" db="EMBL/GenBank/DDBJ databases">
        <title>Genomic Encyclopedia of Type Strains, Phase III (KMG-III): the genomes of soil and plant-associated and newly described type strains.</title>
        <authorList>
            <person name="Whitman W."/>
        </authorList>
    </citation>
    <scope>NUCLEOTIDE SEQUENCE [LARGE SCALE GENOMIC DNA]</scope>
    <source>
        <strain evidence="2 3">CECT 8640</strain>
    </source>
</reference>
<dbReference type="EMBL" id="JACHJN010000003">
    <property type="protein sequence ID" value="MBB5955684.1"/>
    <property type="molecule type" value="Genomic_DNA"/>
</dbReference>
<accession>A0A841CH43</accession>
<dbReference type="GO" id="GO:0005524">
    <property type="term" value="F:ATP binding"/>
    <property type="evidence" value="ECO:0007669"/>
    <property type="project" value="InterPro"/>
</dbReference>
<sequence length="442" mass="48711">MLRSFRLSNHRSFRDEQELSLIPAYARDPQAVPVVAIYGANASGKSNLLDGLSFMAEAVRDSFGKWSPTGGIPRRPFRLDRSSDRPSAFVAELVEGGVRYVYGFEVDDERVRSEWLYSYPEKRKRVVFEREVDEMKFGTTVGDARAKLEVLEGMLRPNSLFLSLAGQASLTLPAAVHRWFTEKLVFRLTGLGPDEMAMKQVVMGDASRRRRFADLVKAADLGVSALVVSYSHPLPAAVEAKSAQNIDIDWDIIEEALDDVVEDPGERRHLLSALRRALDADGRIGLRHGGGEVFGLNDESAGTRAWLGLLPVALAVLENGGALVVDEIDASLHPQLTARLVALFRDPDANPAAAQLVFTTHDASLLSPALGEQVLERDEIWFVQKDQDGVSELYPLTDFHPRKEGENLERRYLGGSYGAVPNLMSEDFVVAVRGRVGADDPA</sequence>
<dbReference type="InterPro" id="IPR027417">
    <property type="entry name" value="P-loop_NTPase"/>
</dbReference>
<dbReference type="GO" id="GO:0016887">
    <property type="term" value="F:ATP hydrolysis activity"/>
    <property type="evidence" value="ECO:0007669"/>
    <property type="project" value="InterPro"/>
</dbReference>
<feature type="domain" description="ATPase AAA-type core" evidence="1">
    <location>
        <begin position="34"/>
        <end position="367"/>
    </location>
</feature>
<gene>
    <name evidence="2" type="ORF">FHS29_002265</name>
</gene>
<keyword evidence="3" id="KW-1185">Reference proteome</keyword>
<evidence type="ECO:0000313" key="2">
    <source>
        <dbReference type="EMBL" id="MBB5955684.1"/>
    </source>
</evidence>
<dbReference type="Gene3D" id="3.40.50.300">
    <property type="entry name" value="P-loop containing nucleotide triphosphate hydrolases"/>
    <property type="match status" value="2"/>
</dbReference>
<evidence type="ECO:0000259" key="1">
    <source>
        <dbReference type="Pfam" id="PF13304"/>
    </source>
</evidence>
<dbReference type="Proteomes" id="UP000547510">
    <property type="component" value="Unassembled WGS sequence"/>
</dbReference>
<evidence type="ECO:0000313" key="3">
    <source>
        <dbReference type="Proteomes" id="UP000547510"/>
    </source>
</evidence>
<proteinExistence type="predicted"/>
<dbReference type="SUPFAM" id="SSF52540">
    <property type="entry name" value="P-loop containing nucleoside triphosphate hydrolases"/>
    <property type="match status" value="1"/>
</dbReference>
<protein>
    <recommendedName>
        <fullName evidence="1">ATPase AAA-type core domain-containing protein</fullName>
    </recommendedName>
</protein>
<dbReference type="InterPro" id="IPR003959">
    <property type="entry name" value="ATPase_AAA_core"/>
</dbReference>